<comment type="caution">
    <text evidence="1">The sequence shown here is derived from an EMBL/GenBank/DDBJ whole genome shotgun (WGS) entry which is preliminary data.</text>
</comment>
<proteinExistence type="predicted"/>
<protein>
    <submittedName>
        <fullName evidence="1">Uncharacterized protein</fullName>
    </submittedName>
</protein>
<sequence>MASLDETRVTKSMIITFGDKFYENIISPRNQRKVSFLREISERREKSSLAQKSSLFSTCVDFDQRLYPSEFLLVVLFRELFLERCKAGVWADFSRIWATSNVFKVLRCTQGLRCGHSVFKWNVFVS</sequence>
<organism evidence="1 2">
    <name type="scientific">Trichonephila clavipes</name>
    <name type="common">Golden silk orbweaver</name>
    <name type="synonym">Nephila clavipes</name>
    <dbReference type="NCBI Taxonomy" id="2585209"/>
    <lineage>
        <taxon>Eukaryota</taxon>
        <taxon>Metazoa</taxon>
        <taxon>Ecdysozoa</taxon>
        <taxon>Arthropoda</taxon>
        <taxon>Chelicerata</taxon>
        <taxon>Arachnida</taxon>
        <taxon>Araneae</taxon>
        <taxon>Araneomorphae</taxon>
        <taxon>Entelegynae</taxon>
        <taxon>Araneoidea</taxon>
        <taxon>Nephilidae</taxon>
        <taxon>Trichonephila</taxon>
    </lineage>
</organism>
<name>A0A8X6VLQ4_TRICX</name>
<reference evidence="1" key="1">
    <citation type="submission" date="2020-08" db="EMBL/GenBank/DDBJ databases">
        <title>Multicomponent nature underlies the extraordinary mechanical properties of spider dragline silk.</title>
        <authorList>
            <person name="Kono N."/>
            <person name="Nakamura H."/>
            <person name="Mori M."/>
            <person name="Yoshida Y."/>
            <person name="Ohtoshi R."/>
            <person name="Malay A.D."/>
            <person name="Moran D.A.P."/>
            <person name="Tomita M."/>
            <person name="Numata K."/>
            <person name="Arakawa K."/>
        </authorList>
    </citation>
    <scope>NUCLEOTIDE SEQUENCE</scope>
</reference>
<evidence type="ECO:0000313" key="2">
    <source>
        <dbReference type="Proteomes" id="UP000887159"/>
    </source>
</evidence>
<dbReference type="EMBL" id="BMAU01021301">
    <property type="protein sequence ID" value="GFY10955.1"/>
    <property type="molecule type" value="Genomic_DNA"/>
</dbReference>
<dbReference type="AlphaFoldDB" id="A0A8X6VLQ4"/>
<accession>A0A8X6VLQ4</accession>
<keyword evidence="2" id="KW-1185">Reference proteome</keyword>
<evidence type="ECO:0000313" key="1">
    <source>
        <dbReference type="EMBL" id="GFY10955.1"/>
    </source>
</evidence>
<gene>
    <name evidence="1" type="ORF">TNCV_1124761</name>
</gene>
<dbReference type="Proteomes" id="UP000887159">
    <property type="component" value="Unassembled WGS sequence"/>
</dbReference>